<organism evidence="5 6">
    <name type="scientific">Neomoorella thermoacetica</name>
    <name type="common">Clostridium thermoaceticum</name>
    <dbReference type="NCBI Taxonomy" id="1525"/>
    <lineage>
        <taxon>Bacteria</taxon>
        <taxon>Bacillati</taxon>
        <taxon>Bacillota</taxon>
        <taxon>Clostridia</taxon>
        <taxon>Neomoorellales</taxon>
        <taxon>Neomoorellaceae</taxon>
        <taxon>Neomoorella</taxon>
    </lineage>
</organism>
<sequence length="250" mass="27118">MSANVTPALKVEGLTKKYGNKTVLTAISFTIQAGECVALLGPNGAGKTTLLRCLGGILRPDTGKISVFGYDMYHDELVARTMITYVPDTPHFFPELTVWEHLKFVALAHGYGDGFDNRAEALLQTYGLPERTALPFELSRGMAQKLSLCCALIRPWQLMLLDEPTANLDHQAFDVLKETILAGKEAGKAFLLSTHQLPLAAEVCDHYLLVIQGRLLFTGDLAALKEASGLVGVTDLAAVYEALLAKVATR</sequence>
<evidence type="ECO:0000256" key="3">
    <source>
        <dbReference type="ARBA" id="ARBA00022840"/>
    </source>
</evidence>
<accession>A0A1J5JDW1</accession>
<evidence type="ECO:0000256" key="1">
    <source>
        <dbReference type="ARBA" id="ARBA00022448"/>
    </source>
</evidence>
<dbReference type="EMBL" id="MIHH01000031">
    <property type="protein sequence ID" value="OIQ07714.1"/>
    <property type="molecule type" value="Genomic_DNA"/>
</dbReference>
<evidence type="ECO:0000313" key="6">
    <source>
        <dbReference type="Proteomes" id="UP000182743"/>
    </source>
</evidence>
<dbReference type="AlphaFoldDB" id="A0A1J5JDW1"/>
<evidence type="ECO:0000313" key="5">
    <source>
        <dbReference type="EMBL" id="OIQ07714.1"/>
    </source>
</evidence>
<dbReference type="SMART" id="SM00382">
    <property type="entry name" value="AAA"/>
    <property type="match status" value="1"/>
</dbReference>
<proteinExistence type="predicted"/>
<keyword evidence="2" id="KW-0547">Nucleotide-binding</keyword>
<keyword evidence="3 5" id="KW-0067">ATP-binding</keyword>
<gene>
    <name evidence="5" type="primary">ecsA</name>
    <name evidence="5" type="ORF">MOOR_26680</name>
</gene>
<feature type="domain" description="ABC transporter" evidence="4">
    <location>
        <begin position="9"/>
        <end position="237"/>
    </location>
</feature>
<dbReference type="InterPro" id="IPR003439">
    <property type="entry name" value="ABC_transporter-like_ATP-bd"/>
</dbReference>
<keyword evidence="1" id="KW-0813">Transport</keyword>
<dbReference type="PANTHER" id="PTHR42939">
    <property type="entry name" value="ABC TRANSPORTER ATP-BINDING PROTEIN ALBC-RELATED"/>
    <property type="match status" value="1"/>
</dbReference>
<dbReference type="Gene3D" id="3.40.50.300">
    <property type="entry name" value="P-loop containing nucleotide triphosphate hydrolases"/>
    <property type="match status" value="1"/>
</dbReference>
<dbReference type="Pfam" id="PF00005">
    <property type="entry name" value="ABC_tran"/>
    <property type="match status" value="1"/>
</dbReference>
<dbReference type="RefSeq" id="WP_071521580.1">
    <property type="nucleotide sequence ID" value="NZ_CP136416.1"/>
</dbReference>
<evidence type="ECO:0000259" key="4">
    <source>
        <dbReference type="PROSITE" id="PS50893"/>
    </source>
</evidence>
<dbReference type="SUPFAM" id="SSF52540">
    <property type="entry name" value="P-loop containing nucleoside triphosphate hydrolases"/>
    <property type="match status" value="1"/>
</dbReference>
<name>A0A1J5JDW1_NEOTH</name>
<dbReference type="InterPro" id="IPR003593">
    <property type="entry name" value="AAA+_ATPase"/>
</dbReference>
<comment type="caution">
    <text evidence="5">The sequence shown here is derived from an EMBL/GenBank/DDBJ whole genome shotgun (WGS) entry which is preliminary data.</text>
</comment>
<dbReference type="GO" id="GO:0016887">
    <property type="term" value="F:ATP hydrolysis activity"/>
    <property type="evidence" value="ECO:0007669"/>
    <property type="project" value="InterPro"/>
</dbReference>
<dbReference type="CDD" id="cd03230">
    <property type="entry name" value="ABC_DR_subfamily_A"/>
    <property type="match status" value="1"/>
</dbReference>
<reference evidence="5 6" key="1">
    <citation type="submission" date="2016-08" db="EMBL/GenBank/DDBJ databases">
        <title>Genome-based comparison of Moorella thermoacetic strains.</title>
        <authorList>
            <person name="Poehlein A."/>
            <person name="Bengelsdorf F.R."/>
            <person name="Esser C."/>
            <person name="Duerre P."/>
            <person name="Daniel R."/>
        </authorList>
    </citation>
    <scope>NUCLEOTIDE SEQUENCE [LARGE SCALE GENOMIC DNA]</scope>
    <source>
        <strain evidence="5 6">DSM 11768</strain>
    </source>
</reference>
<dbReference type="Proteomes" id="UP000182743">
    <property type="component" value="Unassembled WGS sequence"/>
</dbReference>
<dbReference type="PROSITE" id="PS50893">
    <property type="entry name" value="ABC_TRANSPORTER_2"/>
    <property type="match status" value="1"/>
</dbReference>
<protein>
    <submittedName>
        <fullName evidence="5">ABC-type transporter ATP-binding protein EcsA</fullName>
    </submittedName>
</protein>
<evidence type="ECO:0000256" key="2">
    <source>
        <dbReference type="ARBA" id="ARBA00022741"/>
    </source>
</evidence>
<dbReference type="PANTHER" id="PTHR42939:SF1">
    <property type="entry name" value="ABC TRANSPORTER ATP-BINDING PROTEIN ALBC-RELATED"/>
    <property type="match status" value="1"/>
</dbReference>
<dbReference type="InterPro" id="IPR027417">
    <property type="entry name" value="P-loop_NTPase"/>
</dbReference>
<dbReference type="GO" id="GO:0005524">
    <property type="term" value="F:ATP binding"/>
    <property type="evidence" value="ECO:0007669"/>
    <property type="project" value="UniProtKB-KW"/>
</dbReference>
<dbReference type="InterPro" id="IPR051782">
    <property type="entry name" value="ABC_Transporter_VariousFunc"/>
</dbReference>